<reference evidence="8 9" key="1">
    <citation type="submission" date="2020-08" db="EMBL/GenBank/DDBJ databases">
        <title>Genomic Encyclopedia of Type Strains, Phase IV (KMG-IV): sequencing the most valuable type-strain genomes for metagenomic binning, comparative biology and taxonomic classification.</title>
        <authorList>
            <person name="Goeker M."/>
        </authorList>
    </citation>
    <scope>NUCLEOTIDE SEQUENCE [LARGE SCALE GENOMIC DNA]</scope>
    <source>
        <strain evidence="8 9">DSM 102234</strain>
    </source>
</reference>
<dbReference type="Gene3D" id="3.40.1710.10">
    <property type="entry name" value="abc type-2 transporter like domain"/>
    <property type="match status" value="1"/>
</dbReference>
<feature type="transmembrane region" description="Helical" evidence="6">
    <location>
        <begin position="256"/>
        <end position="279"/>
    </location>
</feature>
<comment type="caution">
    <text evidence="8">The sequence shown here is derived from an EMBL/GenBank/DDBJ whole genome shotgun (WGS) entry which is preliminary data.</text>
</comment>
<feature type="domain" description="ABC-2 type transporter transmembrane" evidence="7">
    <location>
        <begin position="10"/>
        <end position="362"/>
    </location>
</feature>
<evidence type="ECO:0000256" key="6">
    <source>
        <dbReference type="SAM" id="Phobius"/>
    </source>
</evidence>
<dbReference type="InterPro" id="IPR051449">
    <property type="entry name" value="ABC-2_transporter_component"/>
</dbReference>
<keyword evidence="4 6" id="KW-1133">Transmembrane helix</keyword>
<dbReference type="Pfam" id="PF12698">
    <property type="entry name" value="ABC2_membrane_3"/>
    <property type="match status" value="1"/>
</dbReference>
<keyword evidence="5 6" id="KW-0472">Membrane</keyword>
<evidence type="ECO:0000256" key="4">
    <source>
        <dbReference type="ARBA" id="ARBA00022989"/>
    </source>
</evidence>
<dbReference type="InterPro" id="IPR013525">
    <property type="entry name" value="ABC2_TM"/>
</dbReference>
<evidence type="ECO:0000256" key="3">
    <source>
        <dbReference type="ARBA" id="ARBA00022692"/>
    </source>
</evidence>
<evidence type="ECO:0000313" key="9">
    <source>
        <dbReference type="Proteomes" id="UP000530268"/>
    </source>
</evidence>
<accession>A0A7W6E8Y5</accession>
<dbReference type="EMBL" id="JACIEI010000017">
    <property type="protein sequence ID" value="MBB3995636.1"/>
    <property type="molecule type" value="Genomic_DNA"/>
</dbReference>
<organism evidence="8 9">
    <name type="scientific">Sulfitobacter undariae</name>
    <dbReference type="NCBI Taxonomy" id="1563671"/>
    <lineage>
        <taxon>Bacteria</taxon>
        <taxon>Pseudomonadati</taxon>
        <taxon>Pseudomonadota</taxon>
        <taxon>Alphaproteobacteria</taxon>
        <taxon>Rhodobacterales</taxon>
        <taxon>Roseobacteraceae</taxon>
        <taxon>Sulfitobacter</taxon>
    </lineage>
</organism>
<feature type="transmembrane region" description="Helical" evidence="6">
    <location>
        <begin position="342"/>
        <end position="363"/>
    </location>
</feature>
<proteinExistence type="predicted"/>
<evidence type="ECO:0000259" key="7">
    <source>
        <dbReference type="Pfam" id="PF12698"/>
    </source>
</evidence>
<evidence type="ECO:0000256" key="1">
    <source>
        <dbReference type="ARBA" id="ARBA00004651"/>
    </source>
</evidence>
<evidence type="ECO:0000313" key="8">
    <source>
        <dbReference type="EMBL" id="MBB3995636.1"/>
    </source>
</evidence>
<feature type="transmembrane region" description="Helical" evidence="6">
    <location>
        <begin position="172"/>
        <end position="197"/>
    </location>
</feature>
<keyword evidence="2" id="KW-1003">Cell membrane</keyword>
<evidence type="ECO:0000256" key="5">
    <source>
        <dbReference type="ARBA" id="ARBA00023136"/>
    </source>
</evidence>
<dbReference type="AlphaFoldDB" id="A0A7W6E8Y5"/>
<dbReference type="PANTHER" id="PTHR30294:SF47">
    <property type="entry name" value="INNER MEMBRANE TRANSPORT PERMEASE YHHJ"/>
    <property type="match status" value="1"/>
</dbReference>
<gene>
    <name evidence="8" type="ORF">GGR95_003298</name>
</gene>
<feature type="transmembrane region" description="Helical" evidence="6">
    <location>
        <begin position="12"/>
        <end position="33"/>
    </location>
</feature>
<dbReference type="Proteomes" id="UP000530268">
    <property type="component" value="Unassembled WGS sequence"/>
</dbReference>
<sequence>MRQIATRPSLAFTLVPLPLILFLMLAVIFAPGLPRDLPVAVVDLDGSTMSRQIVRMADAAADVEVVEQLASLSEARQALVAQRAYAVLMIPAGLEHDILLGQRPEVVVFSNSQFLTAGGIVGRSLSTTVSTFSSGVSLRLLEAQGVGSDRALDLITPIPVQQSPLFNPSLDYIQFLLSAIMPTVMQIFICATAVLSFSREHHSPNGMPRLQRIALSPTRAILGKLLPYTLVGTFVLLLGDVLLFNVFDASFRGNVFVFFLNGLVFILTCQAMGALIALIAKDTTGALGMMGLIVAPSFGFAGVSFPRFGMTLFSQIWGAIIPLTPYLQLRTDQTLRGAPLEYSLPTMGWLFAQLLIFSALLWVMTRKTMAQTPVSENTISDTQESTS</sequence>
<dbReference type="GO" id="GO:0005886">
    <property type="term" value="C:plasma membrane"/>
    <property type="evidence" value="ECO:0007669"/>
    <property type="project" value="UniProtKB-SubCell"/>
</dbReference>
<feature type="transmembrane region" description="Helical" evidence="6">
    <location>
        <begin position="225"/>
        <end position="244"/>
    </location>
</feature>
<evidence type="ECO:0000256" key="2">
    <source>
        <dbReference type="ARBA" id="ARBA00022475"/>
    </source>
</evidence>
<name>A0A7W6E8Y5_9RHOB</name>
<dbReference type="GO" id="GO:0140359">
    <property type="term" value="F:ABC-type transporter activity"/>
    <property type="evidence" value="ECO:0007669"/>
    <property type="project" value="InterPro"/>
</dbReference>
<comment type="subcellular location">
    <subcellularLocation>
        <location evidence="1">Cell membrane</location>
        <topology evidence="1">Multi-pass membrane protein</topology>
    </subcellularLocation>
</comment>
<keyword evidence="9" id="KW-1185">Reference proteome</keyword>
<dbReference type="PANTHER" id="PTHR30294">
    <property type="entry name" value="MEMBRANE COMPONENT OF ABC TRANSPORTER YHHJ-RELATED"/>
    <property type="match status" value="1"/>
</dbReference>
<feature type="transmembrane region" description="Helical" evidence="6">
    <location>
        <begin position="286"/>
        <end position="305"/>
    </location>
</feature>
<protein>
    <submittedName>
        <fullName evidence="8">ABC-2 type transport system permease protein</fullName>
    </submittedName>
</protein>
<keyword evidence="3 6" id="KW-0812">Transmembrane</keyword>